<feature type="domain" description="NAD-dependent epimerase/dehydratase" evidence="3">
    <location>
        <begin position="2"/>
        <end position="217"/>
    </location>
</feature>
<dbReference type="SUPFAM" id="SSF51735">
    <property type="entry name" value="NAD(P)-binding Rossmann-fold domains"/>
    <property type="match status" value="1"/>
</dbReference>
<name>A0A1C2DJB7_9HYPH</name>
<dbReference type="PANTHER" id="PTHR43000">
    <property type="entry name" value="DTDP-D-GLUCOSE 4,6-DEHYDRATASE-RELATED"/>
    <property type="match status" value="1"/>
</dbReference>
<dbReference type="STRING" id="1566387.QV13_20595"/>
<evidence type="ECO:0000313" key="5">
    <source>
        <dbReference type="Proteomes" id="UP000094412"/>
    </source>
</evidence>
<dbReference type="RefSeq" id="WP_024925206.1">
    <property type="nucleotide sequence ID" value="NZ_MDEO01000035.1"/>
</dbReference>
<dbReference type="InterPro" id="IPR001509">
    <property type="entry name" value="Epimerase_deHydtase"/>
</dbReference>
<comment type="pathway">
    <text evidence="1">Bacterial outer membrane biogenesis; LPS O-antigen biosynthesis.</text>
</comment>
<dbReference type="AlphaFoldDB" id="A0A1C2DJB7"/>
<comment type="similarity">
    <text evidence="2">Belongs to the NAD(P)-dependent epimerase/dehydratase family.</text>
</comment>
<protein>
    <recommendedName>
        <fullName evidence="3">NAD-dependent epimerase/dehydratase domain-containing protein</fullName>
    </recommendedName>
</protein>
<dbReference type="Pfam" id="PF01370">
    <property type="entry name" value="Epimerase"/>
    <property type="match status" value="1"/>
</dbReference>
<dbReference type="Proteomes" id="UP000094412">
    <property type="component" value="Unassembled WGS sequence"/>
</dbReference>
<reference evidence="4 5" key="1">
    <citation type="submission" date="2016-08" db="EMBL/GenBank/DDBJ databases">
        <title>Whole genome sequence of Mesorhizobium sp. strain UASWS1009 isolated from industrial sewage.</title>
        <authorList>
            <person name="Crovadore J."/>
            <person name="Calmin G."/>
            <person name="Chablais R."/>
            <person name="Cochard B."/>
            <person name="Lefort F."/>
        </authorList>
    </citation>
    <scope>NUCLEOTIDE SEQUENCE [LARGE SCALE GENOMIC DNA]</scope>
    <source>
        <strain evidence="4 5">UASWS1009</strain>
    </source>
</reference>
<gene>
    <name evidence="4" type="ORF">QV13_20595</name>
</gene>
<proteinExistence type="inferred from homology"/>
<sequence length="310" mass="33520">MIVVTGASGFVGNALCQELSQRNIDFRPVSRSGKSSTSVGDIDGTTDWRRVLQEADAIVHLAARVHVMKDDAVDPLAAFREVNVDGTVNLAKQAAMAGVKRFIYMSSIKVNGEGTEPGRPFTTESPPSPRDPYGISKCEAENLLFAVGAQHGMEVVAIRPPLVYGPGVKANFRAMMTLVQREVPLPLALVDNRRSLTYVENLVDLIICCLTHDQAGGKVFLGGDGTTLSTPQLMQSLARAMGLNARLFPVPVSLLKSAAALFGKRDMAQRLLGSLEVDITATKQHLNWVPPISLDEAMKRTTAAFLEHRL</sequence>
<evidence type="ECO:0000256" key="1">
    <source>
        <dbReference type="ARBA" id="ARBA00005125"/>
    </source>
</evidence>
<accession>A0A1C2DJB7</accession>
<dbReference type="CDD" id="cd05232">
    <property type="entry name" value="UDP_G4E_4_SDR_e"/>
    <property type="match status" value="1"/>
</dbReference>
<evidence type="ECO:0000256" key="2">
    <source>
        <dbReference type="ARBA" id="ARBA00007637"/>
    </source>
</evidence>
<dbReference type="OrthoDB" id="9814124at2"/>
<keyword evidence="5" id="KW-1185">Reference proteome</keyword>
<organism evidence="4 5">
    <name type="scientific">Mesorhizobium hungaricum</name>
    <dbReference type="NCBI Taxonomy" id="1566387"/>
    <lineage>
        <taxon>Bacteria</taxon>
        <taxon>Pseudomonadati</taxon>
        <taxon>Pseudomonadota</taxon>
        <taxon>Alphaproteobacteria</taxon>
        <taxon>Hyphomicrobiales</taxon>
        <taxon>Phyllobacteriaceae</taxon>
        <taxon>Mesorhizobium</taxon>
    </lineage>
</organism>
<dbReference type="InterPro" id="IPR036291">
    <property type="entry name" value="NAD(P)-bd_dom_sf"/>
</dbReference>
<evidence type="ECO:0000259" key="3">
    <source>
        <dbReference type="Pfam" id="PF01370"/>
    </source>
</evidence>
<dbReference type="Gene3D" id="3.40.50.720">
    <property type="entry name" value="NAD(P)-binding Rossmann-like Domain"/>
    <property type="match status" value="1"/>
</dbReference>
<evidence type="ECO:0000313" key="4">
    <source>
        <dbReference type="EMBL" id="OCX14817.1"/>
    </source>
</evidence>
<comment type="caution">
    <text evidence="4">The sequence shown here is derived from an EMBL/GenBank/DDBJ whole genome shotgun (WGS) entry which is preliminary data.</text>
</comment>
<dbReference type="EMBL" id="MDEO01000035">
    <property type="protein sequence ID" value="OCX14817.1"/>
    <property type="molecule type" value="Genomic_DNA"/>
</dbReference>